<keyword evidence="3" id="KW-0804">Transcription</keyword>
<accession>A0A4R4TIP1</accession>
<dbReference type="SUPFAM" id="SSF46785">
    <property type="entry name" value="Winged helix' DNA-binding domain"/>
    <property type="match status" value="1"/>
</dbReference>
<keyword evidence="2" id="KW-0238">DNA-binding</keyword>
<evidence type="ECO:0000256" key="1">
    <source>
        <dbReference type="ARBA" id="ARBA00023015"/>
    </source>
</evidence>
<dbReference type="Pfam" id="PF07729">
    <property type="entry name" value="FCD"/>
    <property type="match status" value="1"/>
</dbReference>
<dbReference type="PANTHER" id="PTHR43537:SF45">
    <property type="entry name" value="GNTR FAMILY REGULATORY PROTEIN"/>
    <property type="match status" value="1"/>
</dbReference>
<dbReference type="InterPro" id="IPR011711">
    <property type="entry name" value="GntR_C"/>
</dbReference>
<dbReference type="CDD" id="cd07377">
    <property type="entry name" value="WHTH_GntR"/>
    <property type="match status" value="1"/>
</dbReference>
<proteinExistence type="predicted"/>
<dbReference type="GO" id="GO:0003700">
    <property type="term" value="F:DNA-binding transcription factor activity"/>
    <property type="evidence" value="ECO:0007669"/>
    <property type="project" value="InterPro"/>
</dbReference>
<dbReference type="Gene3D" id="1.10.10.10">
    <property type="entry name" value="Winged helix-like DNA-binding domain superfamily/Winged helix DNA-binding domain"/>
    <property type="match status" value="1"/>
</dbReference>
<dbReference type="AlphaFoldDB" id="A0A4R4TIP1"/>
<dbReference type="InterPro" id="IPR008920">
    <property type="entry name" value="TF_FadR/GntR_C"/>
</dbReference>
<dbReference type="SMART" id="SM00345">
    <property type="entry name" value="HTH_GNTR"/>
    <property type="match status" value="1"/>
</dbReference>
<evidence type="ECO:0000313" key="6">
    <source>
        <dbReference type="Proteomes" id="UP000295345"/>
    </source>
</evidence>
<dbReference type="PANTHER" id="PTHR43537">
    <property type="entry name" value="TRANSCRIPTIONAL REGULATOR, GNTR FAMILY"/>
    <property type="match status" value="1"/>
</dbReference>
<dbReference type="GO" id="GO:0003677">
    <property type="term" value="F:DNA binding"/>
    <property type="evidence" value="ECO:0007669"/>
    <property type="project" value="UniProtKB-KW"/>
</dbReference>
<feature type="domain" description="HTH gntR-type" evidence="4">
    <location>
        <begin position="6"/>
        <end position="73"/>
    </location>
</feature>
<dbReference type="SMART" id="SM00895">
    <property type="entry name" value="FCD"/>
    <property type="match status" value="1"/>
</dbReference>
<evidence type="ECO:0000256" key="2">
    <source>
        <dbReference type="ARBA" id="ARBA00023125"/>
    </source>
</evidence>
<dbReference type="EMBL" id="SMKI01000101">
    <property type="protein sequence ID" value="TDC75584.1"/>
    <property type="molecule type" value="Genomic_DNA"/>
</dbReference>
<comment type="caution">
    <text evidence="5">The sequence shown here is derived from an EMBL/GenBank/DDBJ whole genome shotgun (WGS) entry which is preliminary data.</text>
</comment>
<dbReference type="InterPro" id="IPR000524">
    <property type="entry name" value="Tscrpt_reg_HTH_GntR"/>
</dbReference>
<dbReference type="PROSITE" id="PS50949">
    <property type="entry name" value="HTH_GNTR"/>
    <property type="match status" value="1"/>
</dbReference>
<evidence type="ECO:0000259" key="4">
    <source>
        <dbReference type="PROSITE" id="PS50949"/>
    </source>
</evidence>
<evidence type="ECO:0000256" key="3">
    <source>
        <dbReference type="ARBA" id="ARBA00023163"/>
    </source>
</evidence>
<dbReference type="PRINTS" id="PR00035">
    <property type="entry name" value="HTHGNTR"/>
</dbReference>
<sequence>MGVAHTPLRDQIREHVRTRITRGEFAPGSKLVERELAAELGVSRVPVREALRMLETEGLVQVVPRRGVIVKELTHTDIEELFDVREALESMTAKRAAERAKTADLRRLRRHLDRAQRAAGAGKLDAFGDANLAFHDEIAVIAENNLLRTILEPLRSRLDWLFRQPDDPDRLYAEHDSLYQAIASGDPERAGEMARDHVQSSRVNALRILCAGEPTATVDSAPGKEARS</sequence>
<organism evidence="5 6">
    <name type="scientific">Streptomyces hainanensis</name>
    <dbReference type="NCBI Taxonomy" id="402648"/>
    <lineage>
        <taxon>Bacteria</taxon>
        <taxon>Bacillati</taxon>
        <taxon>Actinomycetota</taxon>
        <taxon>Actinomycetes</taxon>
        <taxon>Kitasatosporales</taxon>
        <taxon>Streptomycetaceae</taxon>
        <taxon>Streptomyces</taxon>
    </lineage>
</organism>
<dbReference type="Proteomes" id="UP000295345">
    <property type="component" value="Unassembled WGS sequence"/>
</dbReference>
<dbReference type="InterPro" id="IPR036390">
    <property type="entry name" value="WH_DNA-bd_sf"/>
</dbReference>
<keyword evidence="6" id="KW-1185">Reference proteome</keyword>
<dbReference type="Pfam" id="PF00392">
    <property type="entry name" value="GntR"/>
    <property type="match status" value="1"/>
</dbReference>
<dbReference type="SUPFAM" id="SSF48008">
    <property type="entry name" value="GntR ligand-binding domain-like"/>
    <property type="match status" value="1"/>
</dbReference>
<dbReference type="InterPro" id="IPR036388">
    <property type="entry name" value="WH-like_DNA-bd_sf"/>
</dbReference>
<gene>
    <name evidence="5" type="ORF">E1283_11990</name>
</gene>
<protein>
    <submittedName>
        <fullName evidence="5">GntR family transcriptional regulator</fullName>
    </submittedName>
</protein>
<evidence type="ECO:0000313" key="5">
    <source>
        <dbReference type="EMBL" id="TDC75584.1"/>
    </source>
</evidence>
<keyword evidence="1" id="KW-0805">Transcription regulation</keyword>
<dbReference type="Gene3D" id="1.20.120.530">
    <property type="entry name" value="GntR ligand-binding domain-like"/>
    <property type="match status" value="1"/>
</dbReference>
<reference evidence="5 6" key="1">
    <citation type="submission" date="2019-03" db="EMBL/GenBank/DDBJ databases">
        <title>Draft genome sequences of novel Actinobacteria.</title>
        <authorList>
            <person name="Sahin N."/>
            <person name="Ay H."/>
            <person name="Saygin H."/>
        </authorList>
    </citation>
    <scope>NUCLEOTIDE SEQUENCE [LARGE SCALE GENOMIC DNA]</scope>
    <source>
        <strain evidence="5 6">DSM 41900</strain>
    </source>
</reference>
<name>A0A4R4TIP1_9ACTN</name>
<dbReference type="OrthoDB" id="8664638at2"/>